<organism evidence="2 3">
    <name type="scientific">Sphingobacterium thalpophilum</name>
    <dbReference type="NCBI Taxonomy" id="259"/>
    <lineage>
        <taxon>Bacteria</taxon>
        <taxon>Pseudomonadati</taxon>
        <taxon>Bacteroidota</taxon>
        <taxon>Sphingobacteriia</taxon>
        <taxon>Sphingobacteriales</taxon>
        <taxon>Sphingobacteriaceae</taxon>
        <taxon>Sphingobacterium</taxon>
    </lineage>
</organism>
<dbReference type="Proteomes" id="UP000308196">
    <property type="component" value="Chromosome"/>
</dbReference>
<dbReference type="EMBL" id="LR590484">
    <property type="protein sequence ID" value="VTR27975.1"/>
    <property type="molecule type" value="Genomic_DNA"/>
</dbReference>
<protein>
    <submittedName>
        <fullName evidence="2">Uncharacterized protein</fullName>
    </submittedName>
</protein>
<reference evidence="2 3" key="1">
    <citation type="submission" date="2019-05" db="EMBL/GenBank/DDBJ databases">
        <authorList>
            <consortium name="Pathogen Informatics"/>
        </authorList>
    </citation>
    <scope>NUCLEOTIDE SEQUENCE [LARGE SCALE GENOMIC DNA]</scope>
    <source>
        <strain evidence="2 3">NCTC11429</strain>
    </source>
</reference>
<name>A0A4U9U4Z1_9SPHI</name>
<keyword evidence="1" id="KW-1133">Transmembrane helix</keyword>
<evidence type="ECO:0000313" key="2">
    <source>
        <dbReference type="EMBL" id="VTR27975.1"/>
    </source>
</evidence>
<keyword evidence="1" id="KW-0812">Transmembrane</keyword>
<evidence type="ECO:0000313" key="3">
    <source>
        <dbReference type="Proteomes" id="UP000308196"/>
    </source>
</evidence>
<gene>
    <name evidence="2" type="ORF">NCTC11429_00089</name>
</gene>
<dbReference type="KEGG" id="stha:NCTC11429_00089"/>
<keyword evidence="1" id="KW-0472">Membrane</keyword>
<sequence length="99" mass="11219">MCKLKSDNTLNRFTRIVLKTLLWIIGGIIGLFILIIFLLRLPTIQNYIAGKVTHYVEGKIGTPVRIGYINIDFPKKLVLENIYLEDQSKDTLVAGKSIT</sequence>
<evidence type="ECO:0000256" key="1">
    <source>
        <dbReference type="SAM" id="Phobius"/>
    </source>
</evidence>
<proteinExistence type="predicted"/>
<dbReference type="AlphaFoldDB" id="A0A4U9U4Z1"/>
<feature type="transmembrane region" description="Helical" evidence="1">
    <location>
        <begin position="20"/>
        <end position="41"/>
    </location>
</feature>
<accession>A0A4U9U4Z1</accession>
<dbReference type="STRING" id="1123265.GCA_000686625_04852"/>